<accession>A0A1U7LPJ3</accession>
<organism evidence="1 2">
    <name type="scientific">Neolecta irregularis (strain DAH-3)</name>
    <dbReference type="NCBI Taxonomy" id="1198029"/>
    <lineage>
        <taxon>Eukaryota</taxon>
        <taxon>Fungi</taxon>
        <taxon>Dikarya</taxon>
        <taxon>Ascomycota</taxon>
        <taxon>Taphrinomycotina</taxon>
        <taxon>Neolectales</taxon>
        <taxon>Neolectaceae</taxon>
        <taxon>Neolecta</taxon>
    </lineage>
</organism>
<dbReference type="Proteomes" id="UP000186594">
    <property type="component" value="Unassembled WGS sequence"/>
</dbReference>
<sequence length="354" mass="39055">AAAAAAALPGQIPVDAARVLPAFRAALLNCYAFPPRPRAPRAAVCEVLTETDAHSHIALLYSPDTAALAFYEASSHEFSITAGGSAQYRTHVFDDPSAPTKQMQIHIPDASAGDDLPAPVHLVQLSPTRACLPSLDLGHEYIPLHHDRSTVSCSQVLDVLPRDDLLKQSILDIDPDFTSTFTRFVHIQDPSPFALLRVLVAEDVFLGIRFLHTAYLFAILYGESAKAISILPDKQLHDPQYRNWDIASMVRISHSSYDLLGYSPLPSQPPSTSLFPKKLLQWESEHASIILNVEPPVSRLSLYEKSSDSSRIVDIKYIISDPKDLIPVAIDFGNTFNLLLPRTTVSPRQLYEMK</sequence>
<dbReference type="EMBL" id="LXFE01000788">
    <property type="protein sequence ID" value="OLL24462.1"/>
    <property type="molecule type" value="Genomic_DNA"/>
</dbReference>
<comment type="caution">
    <text evidence="1">The sequence shown here is derived from an EMBL/GenBank/DDBJ whole genome shotgun (WGS) entry which is preliminary data.</text>
</comment>
<reference evidence="1 2" key="1">
    <citation type="submission" date="2016-04" db="EMBL/GenBank/DDBJ databases">
        <title>Evolutionary innovation and constraint leading to complex multicellularity in the Ascomycota.</title>
        <authorList>
            <person name="Cisse O."/>
            <person name="Nguyen A."/>
            <person name="Hewitt D.A."/>
            <person name="Jedd G."/>
            <person name="Stajich J.E."/>
        </authorList>
    </citation>
    <scope>NUCLEOTIDE SEQUENCE [LARGE SCALE GENOMIC DNA]</scope>
    <source>
        <strain evidence="1 2">DAH-3</strain>
    </source>
</reference>
<proteinExistence type="predicted"/>
<name>A0A1U7LPJ3_NEOID</name>
<evidence type="ECO:0000313" key="2">
    <source>
        <dbReference type="Proteomes" id="UP000186594"/>
    </source>
</evidence>
<keyword evidence="2" id="KW-1185">Reference proteome</keyword>
<dbReference type="AlphaFoldDB" id="A0A1U7LPJ3"/>
<gene>
    <name evidence="1" type="ORF">NEOLI_005458</name>
</gene>
<feature type="non-terminal residue" evidence="1">
    <location>
        <position position="1"/>
    </location>
</feature>
<evidence type="ECO:0000313" key="1">
    <source>
        <dbReference type="EMBL" id="OLL24462.1"/>
    </source>
</evidence>
<protein>
    <submittedName>
        <fullName evidence="1">Uncharacterized protein</fullName>
    </submittedName>
</protein>